<evidence type="ECO:0000313" key="2">
    <source>
        <dbReference type="EMBL" id="KAG8088574.1"/>
    </source>
</evidence>
<gene>
    <name evidence="2" type="ORF">GUJ93_ZPchr0010g9096</name>
</gene>
<feature type="compositionally biased region" description="Polar residues" evidence="1">
    <location>
        <begin position="50"/>
        <end position="67"/>
    </location>
</feature>
<comment type="caution">
    <text evidence="2">The sequence shown here is derived from an EMBL/GenBank/DDBJ whole genome shotgun (WGS) entry which is preliminary data.</text>
</comment>
<reference evidence="2" key="1">
    <citation type="journal article" date="2021" name="bioRxiv">
        <title>Whole Genome Assembly and Annotation of Northern Wild Rice, Zizania palustris L., Supports a Whole Genome Duplication in the Zizania Genus.</title>
        <authorList>
            <person name="Haas M."/>
            <person name="Kono T."/>
            <person name="Macchietto M."/>
            <person name="Millas R."/>
            <person name="McGilp L."/>
            <person name="Shao M."/>
            <person name="Duquette J."/>
            <person name="Hirsch C.N."/>
            <person name="Kimball J."/>
        </authorList>
    </citation>
    <scope>NUCLEOTIDE SEQUENCE</scope>
    <source>
        <tissue evidence="2">Fresh leaf tissue</tissue>
    </source>
</reference>
<accession>A0A8J6BJU8</accession>
<protein>
    <submittedName>
        <fullName evidence="2">Uncharacterized protein</fullName>
    </submittedName>
</protein>
<organism evidence="2 3">
    <name type="scientific">Zizania palustris</name>
    <name type="common">Northern wild rice</name>
    <dbReference type="NCBI Taxonomy" id="103762"/>
    <lineage>
        <taxon>Eukaryota</taxon>
        <taxon>Viridiplantae</taxon>
        <taxon>Streptophyta</taxon>
        <taxon>Embryophyta</taxon>
        <taxon>Tracheophyta</taxon>
        <taxon>Spermatophyta</taxon>
        <taxon>Magnoliopsida</taxon>
        <taxon>Liliopsida</taxon>
        <taxon>Poales</taxon>
        <taxon>Poaceae</taxon>
        <taxon>BOP clade</taxon>
        <taxon>Oryzoideae</taxon>
        <taxon>Oryzeae</taxon>
        <taxon>Zizaniinae</taxon>
        <taxon>Zizania</taxon>
    </lineage>
</organism>
<dbReference type="EMBL" id="JAAALK010000082">
    <property type="protein sequence ID" value="KAG8088574.1"/>
    <property type="molecule type" value="Genomic_DNA"/>
</dbReference>
<name>A0A8J6BJU8_ZIZPA</name>
<reference evidence="2" key="2">
    <citation type="submission" date="2021-02" db="EMBL/GenBank/DDBJ databases">
        <authorList>
            <person name="Kimball J.A."/>
            <person name="Haas M.W."/>
            <person name="Macchietto M."/>
            <person name="Kono T."/>
            <person name="Duquette J."/>
            <person name="Shao M."/>
        </authorList>
    </citation>
    <scope>NUCLEOTIDE SEQUENCE</scope>
    <source>
        <tissue evidence="2">Fresh leaf tissue</tissue>
    </source>
</reference>
<keyword evidence="3" id="KW-1185">Reference proteome</keyword>
<evidence type="ECO:0000256" key="1">
    <source>
        <dbReference type="SAM" id="MobiDB-lite"/>
    </source>
</evidence>
<proteinExistence type="predicted"/>
<dbReference type="OrthoDB" id="1748486at2759"/>
<feature type="region of interest" description="Disordered" evidence="1">
    <location>
        <begin position="50"/>
        <end position="76"/>
    </location>
</feature>
<dbReference type="Proteomes" id="UP000729402">
    <property type="component" value="Unassembled WGS sequence"/>
</dbReference>
<evidence type="ECO:0000313" key="3">
    <source>
        <dbReference type="Proteomes" id="UP000729402"/>
    </source>
</evidence>
<dbReference type="AlphaFoldDB" id="A0A8J6BJU8"/>
<sequence>MAPRTSSSLPRHLIRRHLCSPRPPSVLHPPRASSYISRGQWVLIPTTLWHSSPLSTSSTYDGSTGRDSSPPPVPPTWVVQEGPPVGRPYAMLARLDKPIGTWLLSWPCFWYYLLPTAAACVIWS</sequence>